<sequence>MSHHPPLNLVDDSHTPAQAEHHHHHHPPVSSSSAHDLSIFIDPNNRFLPMPTRKKKRVYTSCRQCRKRRCACSRELPCFACVSRGEGDQCDWTGASPQFIKPKGQTHRDHFSNRQENPARLRIQRDYQELDSRVESLLDLVKQHTPSSTAAPKPEIAPVTNYHVDDIATQLSRFTLNQAIPQLPVDRSLPNPNSQISIKEVEEYVEEEERKAKPSTFTFSIGSGSSVTEPGLTSQNLVSSSTTSPVFQGLLGIGKGPTTFEGIMAELPKCIQIKACLEQFEYHRAWMHRILHRPTFWNSAYEQIQRNFSYTDQRAQAHWLAILFAVCGLGLFNNVVQSESDLRNYELPTSVKAQRALALRWCRAATSCLEVGRLRSGTERGFGGCHGHLGAASLVIIILSLPTPSQHTHTFSLGDFLHFNFPKDIKCELMKCPLPQSRVPSFFRYTSNGETLGLALDFIGKAIDLAVKLDLHIDPDLHPVHQHSTALVKQNRRRLMIALLCQHYKMGGLLCQEHGLRPLEQFSGLELPLDQFDEDYDPVDGHLKTPRAPGSTHTIMTGVRCRFQVSRIWQEIGIMFSNPAEPPTHESVLEIHTRLKEVESEWPETIRTQFNPATCSFTPPFKLLPTSSPGQQVLLIDRLGCFAVFAAAMVRLHRGFLMEVDGAPIEDIKMHREQVYYYGRSMLAIHRAELFPLDNVPIQFFVLSSTISLAVYCLTDNSNDEEEKCETVVRELERVKKVLKRCTAMSSILRRTYAVLDFALNKWARMKNRTMPVDGGPRKRTRLNSETKPKIPDPTNFAQNQTDNRTGVNHEDNSFEGSTGGDCTGEDSRFMENLLRSLLQDHPWPDHFELNHDTQRKHDPAAYNYSPSFQAVPQTFDFANLFELHASEAAAATTSTSHSGSGTKSDGSSITYLSTPSSSTNPLLSSMFNDQEVQSSPTSLNNNATNAFPFGTSFDTNQKPVPPYVELPYPVHHQPAMNNRNGSGRASGAVDSSIDGSYINYPLAARHLSASGGYNLSNQFDLPLSVNSSIT</sequence>
<keyword evidence="2" id="KW-1185">Reference proteome</keyword>
<protein>
    <submittedName>
        <fullName evidence="1">Uncharacterized protein</fullName>
    </submittedName>
</protein>
<evidence type="ECO:0000313" key="2">
    <source>
        <dbReference type="Proteomes" id="UP001060170"/>
    </source>
</evidence>
<gene>
    <name evidence="1" type="ORF">MJO28_006176</name>
</gene>
<reference evidence="2" key="1">
    <citation type="journal article" date="2018" name="BMC Genomics">
        <title>Genomic insights into host adaptation between the wheat stripe rust pathogen (Puccinia striiformis f. sp. tritici) and the barley stripe rust pathogen (Puccinia striiformis f. sp. hordei).</title>
        <authorList>
            <person name="Xia C."/>
            <person name="Wang M."/>
            <person name="Yin C."/>
            <person name="Cornejo O.E."/>
            <person name="Hulbert S.H."/>
            <person name="Chen X."/>
        </authorList>
    </citation>
    <scope>NUCLEOTIDE SEQUENCE [LARGE SCALE GENOMIC DNA]</scope>
    <source>
        <strain evidence="2">93-210</strain>
    </source>
</reference>
<name>A0ACC0EHG4_9BASI</name>
<evidence type="ECO:0000313" key="1">
    <source>
        <dbReference type="EMBL" id="KAI7953629.1"/>
    </source>
</evidence>
<comment type="caution">
    <text evidence="1">The sequence shown here is derived from an EMBL/GenBank/DDBJ whole genome shotgun (WGS) entry which is preliminary data.</text>
</comment>
<organism evidence="1 2">
    <name type="scientific">Puccinia striiformis f. sp. tritici</name>
    <dbReference type="NCBI Taxonomy" id="168172"/>
    <lineage>
        <taxon>Eukaryota</taxon>
        <taxon>Fungi</taxon>
        <taxon>Dikarya</taxon>
        <taxon>Basidiomycota</taxon>
        <taxon>Pucciniomycotina</taxon>
        <taxon>Pucciniomycetes</taxon>
        <taxon>Pucciniales</taxon>
        <taxon>Pucciniaceae</taxon>
        <taxon>Puccinia</taxon>
    </lineage>
</organism>
<reference evidence="2" key="2">
    <citation type="journal article" date="2018" name="Mol. Plant Microbe Interact.">
        <title>Genome sequence resources for the wheat stripe rust pathogen (Puccinia striiformis f. sp. tritici) and the barley stripe rust pathogen (Puccinia striiformis f. sp. hordei).</title>
        <authorList>
            <person name="Xia C."/>
            <person name="Wang M."/>
            <person name="Yin C."/>
            <person name="Cornejo O.E."/>
            <person name="Hulbert S.H."/>
            <person name="Chen X."/>
        </authorList>
    </citation>
    <scope>NUCLEOTIDE SEQUENCE [LARGE SCALE GENOMIC DNA]</scope>
    <source>
        <strain evidence="2">93-210</strain>
    </source>
</reference>
<proteinExistence type="predicted"/>
<dbReference type="EMBL" id="CM045870">
    <property type="protein sequence ID" value="KAI7953629.1"/>
    <property type="molecule type" value="Genomic_DNA"/>
</dbReference>
<dbReference type="Proteomes" id="UP001060170">
    <property type="component" value="Chromosome 6"/>
</dbReference>
<accession>A0ACC0EHG4</accession>
<reference evidence="1 2" key="3">
    <citation type="journal article" date="2022" name="Microbiol. Spectr.">
        <title>Folding features and dynamics of 3D genome architecture in plant fungal pathogens.</title>
        <authorList>
            <person name="Xia C."/>
        </authorList>
    </citation>
    <scope>NUCLEOTIDE SEQUENCE [LARGE SCALE GENOMIC DNA]</scope>
    <source>
        <strain evidence="1 2">93-210</strain>
    </source>
</reference>